<dbReference type="InterPro" id="IPR024766">
    <property type="entry name" value="Znf_RING_H2"/>
</dbReference>
<dbReference type="SMART" id="SM00184">
    <property type="entry name" value="RING"/>
    <property type="match status" value="1"/>
</dbReference>
<sequence>MDRISVKSLHICGSYTSADGANSDDKCQLCKQPLTAPAPADLHKGSLVVRVLIGKCKHCFHKSCIESYRQAGNESCPTDFAPWSTSREYTFKNGSNVRSEDS</sequence>
<keyword evidence="5" id="KW-0862">Zinc</keyword>
<evidence type="ECO:0000256" key="3">
    <source>
        <dbReference type="ARBA" id="ARBA00022771"/>
    </source>
</evidence>
<keyword evidence="4" id="KW-0833">Ubl conjugation pathway</keyword>
<accession>A0A3G4ZNA9</accession>
<evidence type="ECO:0000256" key="5">
    <source>
        <dbReference type="ARBA" id="ARBA00022833"/>
    </source>
</evidence>
<dbReference type="InterPro" id="IPR013083">
    <property type="entry name" value="Znf_RING/FYVE/PHD"/>
</dbReference>
<dbReference type="SUPFAM" id="SSF57850">
    <property type="entry name" value="RING/U-box"/>
    <property type="match status" value="1"/>
</dbReference>
<evidence type="ECO:0000313" key="8">
    <source>
        <dbReference type="EMBL" id="AYV76367.1"/>
    </source>
</evidence>
<gene>
    <name evidence="8" type="ORF">Terrestrivirus5_189</name>
</gene>
<keyword evidence="3 6" id="KW-0863">Zinc-finger</keyword>
<evidence type="ECO:0000256" key="2">
    <source>
        <dbReference type="ARBA" id="ARBA00022723"/>
    </source>
</evidence>
<reference evidence="8" key="1">
    <citation type="submission" date="2018-10" db="EMBL/GenBank/DDBJ databases">
        <title>Hidden diversity of soil giant viruses.</title>
        <authorList>
            <person name="Schulz F."/>
            <person name="Alteio L."/>
            <person name="Goudeau D."/>
            <person name="Ryan E.M."/>
            <person name="Malmstrom R.R."/>
            <person name="Blanchard J."/>
            <person name="Woyke T."/>
        </authorList>
    </citation>
    <scope>NUCLEOTIDE SEQUENCE</scope>
    <source>
        <strain evidence="8">TEV1</strain>
    </source>
</reference>
<dbReference type="PROSITE" id="PS50089">
    <property type="entry name" value="ZF_RING_2"/>
    <property type="match status" value="1"/>
</dbReference>
<dbReference type="InterPro" id="IPR001841">
    <property type="entry name" value="Znf_RING"/>
</dbReference>
<protein>
    <recommendedName>
        <fullName evidence="7">RING-type domain-containing protein</fullName>
    </recommendedName>
</protein>
<dbReference type="CDD" id="cd16448">
    <property type="entry name" value="RING-H2"/>
    <property type="match status" value="1"/>
</dbReference>
<dbReference type="EMBL" id="MK071983">
    <property type="protein sequence ID" value="AYV76367.1"/>
    <property type="molecule type" value="Genomic_DNA"/>
</dbReference>
<dbReference type="Gene3D" id="3.30.40.10">
    <property type="entry name" value="Zinc/RING finger domain, C3HC4 (zinc finger)"/>
    <property type="match status" value="1"/>
</dbReference>
<proteinExistence type="predicted"/>
<evidence type="ECO:0000256" key="4">
    <source>
        <dbReference type="ARBA" id="ARBA00022786"/>
    </source>
</evidence>
<evidence type="ECO:0000256" key="1">
    <source>
        <dbReference type="ARBA" id="ARBA00004906"/>
    </source>
</evidence>
<keyword evidence="2" id="KW-0479">Metal-binding</keyword>
<dbReference type="Pfam" id="PF12678">
    <property type="entry name" value="zf-rbx1"/>
    <property type="match status" value="1"/>
</dbReference>
<name>A0A3G4ZNA9_9VIRU</name>
<evidence type="ECO:0000259" key="7">
    <source>
        <dbReference type="PROSITE" id="PS50089"/>
    </source>
</evidence>
<dbReference type="GO" id="GO:0008270">
    <property type="term" value="F:zinc ion binding"/>
    <property type="evidence" value="ECO:0007669"/>
    <property type="project" value="UniProtKB-KW"/>
</dbReference>
<feature type="domain" description="RING-type" evidence="7">
    <location>
        <begin position="27"/>
        <end position="79"/>
    </location>
</feature>
<organism evidence="8">
    <name type="scientific">Terrestrivirus sp</name>
    <dbReference type="NCBI Taxonomy" id="2487775"/>
    <lineage>
        <taxon>Viruses</taxon>
        <taxon>Varidnaviria</taxon>
        <taxon>Bamfordvirae</taxon>
        <taxon>Nucleocytoviricota</taxon>
        <taxon>Megaviricetes</taxon>
        <taxon>Imitervirales</taxon>
        <taxon>Mimiviridae</taxon>
        <taxon>Klosneuvirinae</taxon>
    </lineage>
</organism>
<comment type="pathway">
    <text evidence="1">Protein modification; protein ubiquitination.</text>
</comment>
<evidence type="ECO:0000256" key="6">
    <source>
        <dbReference type="PROSITE-ProRule" id="PRU00175"/>
    </source>
</evidence>